<dbReference type="EMBL" id="CP001978">
    <property type="protein sequence ID" value="ADP99198.1"/>
    <property type="molecule type" value="Genomic_DNA"/>
</dbReference>
<dbReference type="STRING" id="225937.HP15_3434"/>
<dbReference type="AlphaFoldDB" id="E4PFC7"/>
<protein>
    <submittedName>
        <fullName evidence="1">Uncharacterized protein</fullName>
    </submittedName>
</protein>
<name>E4PFC7_MARAH</name>
<organism evidence="1 2">
    <name type="scientific">Marinobacter adhaerens (strain DSM 23420 / HP15)</name>
    <dbReference type="NCBI Taxonomy" id="225937"/>
    <lineage>
        <taxon>Bacteria</taxon>
        <taxon>Pseudomonadati</taxon>
        <taxon>Pseudomonadota</taxon>
        <taxon>Gammaproteobacteria</taxon>
        <taxon>Pseudomonadales</taxon>
        <taxon>Marinobacteraceae</taxon>
        <taxon>Marinobacter</taxon>
    </lineage>
</organism>
<dbReference type="Proteomes" id="UP000007077">
    <property type="component" value="Chromosome"/>
</dbReference>
<reference evidence="1 2" key="1">
    <citation type="journal article" date="2010" name="Stand. Genomic Sci.">
        <title>Complete genome sequence of Marinobacter adhaerens type strain (HP15), a diatom-interacting marine microorganism.</title>
        <authorList>
            <person name="Gardes A."/>
            <person name="Kaeppel E."/>
            <person name="Shehzad A."/>
            <person name="Seebah S."/>
            <person name="Teeling H."/>
            <person name="Yarza P."/>
            <person name="Glockner F.O."/>
            <person name="Grossart H.P."/>
            <person name="Ullrich M.S."/>
        </authorList>
    </citation>
    <scope>NUCLEOTIDE SEQUENCE [LARGE SCALE GENOMIC DNA]</scope>
    <source>
        <strain evidence="2">DSM 23420 / HP15</strain>
    </source>
</reference>
<proteinExistence type="predicted"/>
<evidence type="ECO:0000313" key="2">
    <source>
        <dbReference type="Proteomes" id="UP000007077"/>
    </source>
</evidence>
<evidence type="ECO:0000313" key="1">
    <source>
        <dbReference type="EMBL" id="ADP99198.1"/>
    </source>
</evidence>
<dbReference type="HOGENOM" id="CLU_3365777_0_0_6"/>
<dbReference type="KEGG" id="mad:HP15_3434"/>
<reference evidence="2" key="2">
    <citation type="submission" date="2010-02" db="EMBL/GenBank/DDBJ databases">
        <title>Complete genome sequence of Marinobacter adhaerens type strain (HP15).</title>
        <authorList>
            <person name="Gaerdes A.A.M."/>
            <person name="Kaeppel E."/>
            <person name="Shezad A."/>
            <person name="Seebah S."/>
            <person name="Teeling H."/>
            <person name="Yarza P."/>
            <person name="Gloeckner F.O."/>
            <person name="Ullrich M.S."/>
        </authorList>
    </citation>
    <scope>NUCLEOTIDE SEQUENCE [LARGE SCALE GENOMIC DNA]</scope>
    <source>
        <strain evidence="2">DSM 23420 / HP15</strain>
    </source>
</reference>
<gene>
    <name evidence="1" type="ordered locus">HP15_3434</name>
</gene>
<sequence>MVPPFSSLSAYSGRLFRSPFSNASTGKAIPYRAIA</sequence>
<accession>E4PFC7</accession>